<keyword evidence="2" id="KW-0489">Methyltransferase</keyword>
<dbReference type="Gene3D" id="3.40.50.150">
    <property type="entry name" value="Vaccinia Virus protein VP39"/>
    <property type="match status" value="1"/>
</dbReference>
<organism evidence="2 3">
    <name type="scientific">Mycolicibacterium neworleansense</name>
    <dbReference type="NCBI Taxonomy" id="146018"/>
    <lineage>
        <taxon>Bacteria</taxon>
        <taxon>Bacillati</taxon>
        <taxon>Actinomycetota</taxon>
        <taxon>Actinomycetes</taxon>
        <taxon>Mycobacteriales</taxon>
        <taxon>Mycobacteriaceae</taxon>
        <taxon>Mycolicibacterium</taxon>
    </lineage>
</organism>
<dbReference type="EMBL" id="CWKH01000001">
    <property type="protein sequence ID" value="CRZ15528.1"/>
    <property type="molecule type" value="Genomic_DNA"/>
</dbReference>
<accession>A0A0H5RNG3</accession>
<evidence type="ECO:0000313" key="2">
    <source>
        <dbReference type="EMBL" id="CRZ15528.1"/>
    </source>
</evidence>
<evidence type="ECO:0000313" key="3">
    <source>
        <dbReference type="Proteomes" id="UP000199147"/>
    </source>
</evidence>
<dbReference type="AlphaFoldDB" id="A0A0H5RNG3"/>
<dbReference type="STRING" id="146018.BN2156_02390"/>
<dbReference type="InterPro" id="IPR041698">
    <property type="entry name" value="Methyltransf_25"/>
</dbReference>
<protein>
    <submittedName>
        <fullName evidence="2">Methyltransferase domain protein</fullName>
    </submittedName>
</protein>
<reference evidence="3" key="1">
    <citation type="submission" date="2015-07" db="EMBL/GenBank/DDBJ databases">
        <authorList>
            <person name="Urmite Genomes"/>
        </authorList>
    </citation>
    <scope>NUCLEOTIDE SEQUENCE [LARGE SCALE GENOMIC DNA]</scope>
    <source>
        <strain evidence="3">type strain: ATCC 49404</strain>
    </source>
</reference>
<dbReference type="GO" id="GO:0008168">
    <property type="term" value="F:methyltransferase activity"/>
    <property type="evidence" value="ECO:0007669"/>
    <property type="project" value="UniProtKB-KW"/>
</dbReference>
<gene>
    <name evidence="2" type="ORF">BN2156_02390</name>
</gene>
<dbReference type="CDD" id="cd02440">
    <property type="entry name" value="AdoMet_MTases"/>
    <property type="match status" value="1"/>
</dbReference>
<evidence type="ECO:0000259" key="1">
    <source>
        <dbReference type="Pfam" id="PF13649"/>
    </source>
</evidence>
<feature type="domain" description="Methyltransferase" evidence="1">
    <location>
        <begin position="186"/>
        <end position="289"/>
    </location>
</feature>
<dbReference type="GO" id="GO:0032259">
    <property type="term" value="P:methylation"/>
    <property type="evidence" value="ECO:0007669"/>
    <property type="project" value="UniProtKB-KW"/>
</dbReference>
<dbReference type="Pfam" id="PF13649">
    <property type="entry name" value="Methyltransf_25"/>
    <property type="match status" value="1"/>
</dbReference>
<dbReference type="InterPro" id="IPR029063">
    <property type="entry name" value="SAM-dependent_MTases_sf"/>
</dbReference>
<proteinExistence type="predicted"/>
<keyword evidence="3" id="KW-1185">Reference proteome</keyword>
<dbReference type="Proteomes" id="UP000199147">
    <property type="component" value="Unassembled WGS sequence"/>
</dbReference>
<dbReference type="SUPFAM" id="SSF53335">
    <property type="entry name" value="S-adenosyl-L-methionine-dependent methyltransferases"/>
    <property type="match status" value="1"/>
</dbReference>
<sequence>MAVRNDQAMTIIDAAPHLGSAIPSFPMSANGMPHPLALTTANFKAAMSTADRLIIDGSATNDEVRDRVIAACDALSDQIRIHLREGTPDADELGAFVHRETYPYLGLSTLVDRSYTKPRGYAGDYLTLQMVYDDQPDGVRRLGPFIDRWFLGIPASRAVKNRRQLLRSIIIDAARACDGRPAAITSLACGPAREIFDVFAEPDHPDIVATGLDIDDQALAYAEGIADSAGATERVTFVQANVVKLALGRQTLELSDQDLVYSIGLIDYLADHLVVKLLDWVYHRLRPGGRAIVGNFDIGNPDRAFMDHLLDWKLIHRSPQDLVGLFAQSEFGDAPVQVRREATGINLFASAHRPGGD</sequence>
<name>A0A0H5RNG3_9MYCO</name>
<keyword evidence="2" id="KW-0808">Transferase</keyword>